<dbReference type="InterPro" id="IPR005590">
    <property type="entry name" value="DUF333"/>
</dbReference>
<dbReference type="EMBL" id="SLYB01000012">
    <property type="protein sequence ID" value="TCP94977.1"/>
    <property type="molecule type" value="Genomic_DNA"/>
</dbReference>
<dbReference type="OrthoDB" id="148878at2"/>
<name>A0A4R2SWW0_9PAST</name>
<protein>
    <recommendedName>
        <fullName evidence="4">Hemolysin</fullName>
    </recommendedName>
</protein>
<feature type="chain" id="PRO_5020332860" description="Hemolysin" evidence="1">
    <location>
        <begin position="19"/>
        <end position="82"/>
    </location>
</feature>
<comment type="caution">
    <text evidence="2">The sequence shown here is derived from an EMBL/GenBank/DDBJ whole genome shotgun (WGS) entry which is preliminary data.</text>
</comment>
<keyword evidence="1" id="KW-0732">Signal</keyword>
<proteinExistence type="predicted"/>
<feature type="signal peptide" evidence="1">
    <location>
        <begin position="1"/>
        <end position="18"/>
    </location>
</feature>
<evidence type="ECO:0000313" key="2">
    <source>
        <dbReference type="EMBL" id="TCP94977.1"/>
    </source>
</evidence>
<dbReference type="Pfam" id="PF03891">
    <property type="entry name" value="DUF333"/>
    <property type="match status" value="1"/>
</dbReference>
<evidence type="ECO:0000256" key="1">
    <source>
        <dbReference type="SAM" id="SignalP"/>
    </source>
</evidence>
<dbReference type="PANTHER" id="PTHR38008:SF2">
    <property type="entry name" value="HEMOLYSIN"/>
    <property type="match status" value="1"/>
</dbReference>
<dbReference type="PROSITE" id="PS51257">
    <property type="entry name" value="PROKAR_LIPOPROTEIN"/>
    <property type="match status" value="1"/>
</dbReference>
<organism evidence="2 3">
    <name type="scientific">Cricetibacter osteomyelitidis</name>
    <dbReference type="NCBI Taxonomy" id="1521931"/>
    <lineage>
        <taxon>Bacteria</taxon>
        <taxon>Pseudomonadati</taxon>
        <taxon>Pseudomonadota</taxon>
        <taxon>Gammaproteobacteria</taxon>
        <taxon>Pasteurellales</taxon>
        <taxon>Pasteurellaceae</taxon>
        <taxon>Cricetibacter</taxon>
    </lineage>
</organism>
<reference evidence="2 3" key="1">
    <citation type="submission" date="2019-03" db="EMBL/GenBank/DDBJ databases">
        <title>Genomic Encyclopedia of Type Strains, Phase IV (KMG-IV): sequencing the most valuable type-strain genomes for metagenomic binning, comparative biology and taxonomic classification.</title>
        <authorList>
            <person name="Goeker M."/>
        </authorList>
    </citation>
    <scope>NUCLEOTIDE SEQUENCE [LARGE SCALE GENOMIC DNA]</scope>
    <source>
        <strain evidence="2 3">DSM 28404</strain>
    </source>
</reference>
<keyword evidence="3" id="KW-1185">Reference proteome</keyword>
<dbReference type="RefSeq" id="WP_131976808.1">
    <property type="nucleotide sequence ID" value="NZ_SLYB01000012.1"/>
</dbReference>
<dbReference type="AlphaFoldDB" id="A0A4R2SWW0"/>
<evidence type="ECO:0008006" key="4">
    <source>
        <dbReference type="Google" id="ProtNLM"/>
    </source>
</evidence>
<gene>
    <name evidence="2" type="ORF">EDC44_11236</name>
</gene>
<sequence>MKKLVSTSCASMMLSACANDTDKPNIGMANPASEYCVAQGGTLEIKKDKQGNEYGICHLPDGRVIEEWDFYHQRMGFLSSKS</sequence>
<accession>A0A4R2SWW0</accession>
<evidence type="ECO:0000313" key="3">
    <source>
        <dbReference type="Proteomes" id="UP000295763"/>
    </source>
</evidence>
<dbReference type="PANTHER" id="PTHR38008">
    <property type="entry name" value="HEMOLYSIN-RELATED"/>
    <property type="match status" value="1"/>
</dbReference>
<dbReference type="Proteomes" id="UP000295763">
    <property type="component" value="Unassembled WGS sequence"/>
</dbReference>